<comment type="similarity">
    <text evidence="2 5">Belongs to the trans-sulfuration enzymes family.</text>
</comment>
<dbReference type="NCBIfam" id="TIGR01326">
    <property type="entry name" value="OAH_OAS_sulfhy"/>
    <property type="match status" value="1"/>
</dbReference>
<evidence type="ECO:0000313" key="8">
    <source>
        <dbReference type="Proteomes" id="UP001500751"/>
    </source>
</evidence>
<dbReference type="InterPro" id="IPR000277">
    <property type="entry name" value="Cys/Met-Metab_PyrdxlP-dep_enz"/>
</dbReference>
<feature type="compositionally biased region" description="Basic and acidic residues" evidence="6">
    <location>
        <begin position="1"/>
        <end position="20"/>
    </location>
</feature>
<dbReference type="InterPro" id="IPR015421">
    <property type="entry name" value="PyrdxlP-dep_Trfase_major"/>
</dbReference>
<proteinExistence type="inferred from homology"/>
<accession>A0ABP5GTA8</accession>
<reference evidence="8" key="1">
    <citation type="journal article" date="2019" name="Int. J. Syst. Evol. Microbiol.">
        <title>The Global Catalogue of Microorganisms (GCM) 10K type strain sequencing project: providing services to taxonomists for standard genome sequencing and annotation.</title>
        <authorList>
            <consortium name="The Broad Institute Genomics Platform"/>
            <consortium name="The Broad Institute Genome Sequencing Center for Infectious Disease"/>
            <person name="Wu L."/>
            <person name="Ma J."/>
        </authorList>
    </citation>
    <scope>NUCLEOTIDE SEQUENCE [LARGE SCALE GENOMIC DNA]</scope>
    <source>
        <strain evidence="8">JCM 16014</strain>
    </source>
</reference>
<comment type="cofactor">
    <cofactor evidence="1 5">
        <name>pyridoxal 5'-phosphate</name>
        <dbReference type="ChEBI" id="CHEBI:597326"/>
    </cofactor>
</comment>
<evidence type="ECO:0008006" key="9">
    <source>
        <dbReference type="Google" id="ProtNLM"/>
    </source>
</evidence>
<gene>
    <name evidence="7" type="ORF">GCM10009839_77260</name>
</gene>
<dbReference type="InterPro" id="IPR054542">
    <property type="entry name" value="Cys_met_metab_PP"/>
</dbReference>
<dbReference type="InterPro" id="IPR006235">
    <property type="entry name" value="OAc-hSer/O-AcSer_sulfhydrylase"/>
</dbReference>
<protein>
    <recommendedName>
        <fullName evidence="9">O-acetylhomoserine aminocarboxypropyltransferase</fullName>
    </recommendedName>
</protein>
<dbReference type="InterPro" id="IPR015422">
    <property type="entry name" value="PyrdxlP-dep_Trfase_small"/>
</dbReference>
<organism evidence="7 8">
    <name type="scientific">Catenulispora yoronensis</name>
    <dbReference type="NCBI Taxonomy" id="450799"/>
    <lineage>
        <taxon>Bacteria</taxon>
        <taxon>Bacillati</taxon>
        <taxon>Actinomycetota</taxon>
        <taxon>Actinomycetes</taxon>
        <taxon>Catenulisporales</taxon>
        <taxon>Catenulisporaceae</taxon>
        <taxon>Catenulispora</taxon>
    </lineage>
</organism>
<evidence type="ECO:0000256" key="1">
    <source>
        <dbReference type="ARBA" id="ARBA00001933"/>
    </source>
</evidence>
<keyword evidence="3" id="KW-0808">Transferase</keyword>
<keyword evidence="8" id="KW-1185">Reference proteome</keyword>
<dbReference type="EMBL" id="BAAAQN010000065">
    <property type="protein sequence ID" value="GAA2056634.1"/>
    <property type="molecule type" value="Genomic_DNA"/>
</dbReference>
<dbReference type="Gene3D" id="3.90.1150.10">
    <property type="entry name" value="Aspartate Aminotransferase, domain 1"/>
    <property type="match status" value="1"/>
</dbReference>
<evidence type="ECO:0000256" key="4">
    <source>
        <dbReference type="ARBA" id="ARBA00022898"/>
    </source>
</evidence>
<evidence type="ECO:0000256" key="2">
    <source>
        <dbReference type="ARBA" id="ARBA00009077"/>
    </source>
</evidence>
<evidence type="ECO:0000256" key="3">
    <source>
        <dbReference type="ARBA" id="ARBA00022679"/>
    </source>
</evidence>
<dbReference type="CDD" id="cd00614">
    <property type="entry name" value="CGS_like"/>
    <property type="match status" value="1"/>
</dbReference>
<dbReference type="PROSITE" id="PS00868">
    <property type="entry name" value="CYS_MET_METAB_PP"/>
    <property type="match status" value="1"/>
</dbReference>
<dbReference type="Proteomes" id="UP001500751">
    <property type="component" value="Unassembled WGS sequence"/>
</dbReference>
<dbReference type="InterPro" id="IPR015424">
    <property type="entry name" value="PyrdxlP-dep_Trfase"/>
</dbReference>
<evidence type="ECO:0000313" key="7">
    <source>
        <dbReference type="EMBL" id="GAA2056634.1"/>
    </source>
</evidence>
<name>A0ABP5GTA8_9ACTN</name>
<keyword evidence="4 5" id="KW-0663">Pyridoxal phosphate</keyword>
<dbReference type="RefSeq" id="WP_344670683.1">
    <property type="nucleotide sequence ID" value="NZ_BAAAQN010000065.1"/>
</dbReference>
<dbReference type="PANTHER" id="PTHR43797">
    <property type="entry name" value="HOMOCYSTEINE/CYSTEINE SYNTHASE"/>
    <property type="match status" value="1"/>
</dbReference>
<evidence type="ECO:0000256" key="6">
    <source>
        <dbReference type="SAM" id="MobiDB-lite"/>
    </source>
</evidence>
<sequence length="445" mass="47831">MTGERPRTEQPREFGFETRQLHAGQRPDPNTGARAVPIFQTASYVFEDPESAAAYFNLQEYGNTYSRIMNPTVAAFEERVASLEGGCGAVAFASGIAAQAAALFTLLEPGDHVVSSSALYGGTVNQFKHLFRKMNVELTWADPDDPEAWEAAVRPTTKAFFGETIGNPSGNVLDIQALADTAHRHGIPLIVDNTFATPYLCRPIEWGADIVVHSATKFLGGHGTSIGGVVVEAGTFDWSNGRFPVVADPSPAYHGLKFHETFGAYGYLMKLRAETLRDLGAAMSPFNAFLFLQGVETLSLRMERHVTNAAQVAAFLTGHGLASHVTHPGLPDSRFRPLVEKYLPRGAGAVFSFDCAGGRDGGQALIGAVTLWSHLANVGDAKSLIIHPASTTHRQLSDAELLAAGVRPGTVRLSVGLESVDDLLWDLEQAFTRVAATLPREEVTA</sequence>
<evidence type="ECO:0000256" key="5">
    <source>
        <dbReference type="RuleBase" id="RU362118"/>
    </source>
</evidence>
<dbReference type="SUPFAM" id="SSF53383">
    <property type="entry name" value="PLP-dependent transferases"/>
    <property type="match status" value="1"/>
</dbReference>
<dbReference type="Pfam" id="PF01053">
    <property type="entry name" value="Cys_Met_Meta_PP"/>
    <property type="match status" value="1"/>
</dbReference>
<dbReference type="Gene3D" id="3.40.640.10">
    <property type="entry name" value="Type I PLP-dependent aspartate aminotransferase-like (Major domain)"/>
    <property type="match status" value="1"/>
</dbReference>
<comment type="caution">
    <text evidence="7">The sequence shown here is derived from an EMBL/GenBank/DDBJ whole genome shotgun (WGS) entry which is preliminary data.</text>
</comment>
<dbReference type="PANTHER" id="PTHR43797:SF2">
    <property type="entry name" value="HOMOCYSTEINE_CYSTEINE SYNTHASE"/>
    <property type="match status" value="1"/>
</dbReference>
<dbReference type="PIRSF" id="PIRSF001434">
    <property type="entry name" value="CGS"/>
    <property type="match status" value="1"/>
</dbReference>
<feature type="region of interest" description="Disordered" evidence="6">
    <location>
        <begin position="1"/>
        <end position="32"/>
    </location>
</feature>